<dbReference type="PANTHER" id="PTHR46066:SF2">
    <property type="entry name" value="CHITINASE DOMAIN-CONTAINING PROTEIN 1"/>
    <property type="match status" value="1"/>
</dbReference>
<dbReference type="EMBL" id="JASJQH010000656">
    <property type="protein sequence ID" value="KAK9763378.1"/>
    <property type="molecule type" value="Genomic_DNA"/>
</dbReference>
<dbReference type="InterPro" id="IPR017853">
    <property type="entry name" value="GH"/>
</dbReference>
<gene>
    <name evidence="4" type="ORF">K7432_010000</name>
</gene>
<feature type="domain" description="GH18" evidence="3">
    <location>
        <begin position="36"/>
        <end position="324"/>
    </location>
</feature>
<keyword evidence="5" id="KW-1185">Reference proteome</keyword>
<dbReference type="Proteomes" id="UP001479436">
    <property type="component" value="Unassembled WGS sequence"/>
</dbReference>
<evidence type="ECO:0000256" key="2">
    <source>
        <dbReference type="ARBA" id="ARBA00040976"/>
    </source>
</evidence>
<accession>A0ABR2WPC1</accession>
<proteinExistence type="inferred from homology"/>
<reference evidence="4 5" key="1">
    <citation type="submission" date="2023-04" db="EMBL/GenBank/DDBJ databases">
        <title>Genome of Basidiobolus ranarum AG-B5.</title>
        <authorList>
            <person name="Stajich J.E."/>
            <person name="Carter-House D."/>
            <person name="Gryganskyi A."/>
        </authorList>
    </citation>
    <scope>NUCLEOTIDE SEQUENCE [LARGE SCALE GENOMIC DNA]</scope>
    <source>
        <strain evidence="4 5">AG-B5</strain>
    </source>
</reference>
<evidence type="ECO:0000259" key="3">
    <source>
        <dbReference type="Pfam" id="PF00704"/>
    </source>
</evidence>
<dbReference type="Gene3D" id="3.10.50.10">
    <property type="match status" value="1"/>
</dbReference>
<protein>
    <recommendedName>
        <fullName evidence="2">Chitinase domain-containing protein 1</fullName>
    </recommendedName>
</protein>
<comment type="similarity">
    <text evidence="1">Belongs to the glycosyl hydrolase 18 family.</text>
</comment>
<evidence type="ECO:0000313" key="4">
    <source>
        <dbReference type="EMBL" id="KAK9763378.1"/>
    </source>
</evidence>
<organism evidence="4 5">
    <name type="scientific">Basidiobolus ranarum</name>
    <dbReference type="NCBI Taxonomy" id="34480"/>
    <lineage>
        <taxon>Eukaryota</taxon>
        <taxon>Fungi</taxon>
        <taxon>Fungi incertae sedis</taxon>
        <taxon>Zoopagomycota</taxon>
        <taxon>Entomophthoromycotina</taxon>
        <taxon>Basidiobolomycetes</taxon>
        <taxon>Basidiobolales</taxon>
        <taxon>Basidiobolaceae</taxon>
        <taxon>Basidiobolus</taxon>
    </lineage>
</organism>
<comment type="caution">
    <text evidence="4">The sequence shown here is derived from an EMBL/GenBank/DDBJ whole genome shotgun (WGS) entry which is preliminary data.</text>
</comment>
<dbReference type="Gene3D" id="3.20.20.80">
    <property type="entry name" value="Glycosidases"/>
    <property type="match status" value="1"/>
</dbReference>
<evidence type="ECO:0000313" key="5">
    <source>
        <dbReference type="Proteomes" id="UP001479436"/>
    </source>
</evidence>
<dbReference type="InterPro" id="IPR029070">
    <property type="entry name" value="Chitinase_insertion_sf"/>
</dbReference>
<dbReference type="PANTHER" id="PTHR46066">
    <property type="entry name" value="CHITINASE DOMAIN-CONTAINING PROTEIN 1 FAMILY MEMBER"/>
    <property type="match status" value="1"/>
</dbReference>
<dbReference type="SUPFAM" id="SSF51445">
    <property type="entry name" value="(Trans)glycosidases"/>
    <property type="match status" value="1"/>
</dbReference>
<sequence>MFGLSTISEAWPLPAFNWTLNAMPLVGTTPTKLQAWIYYGAPAQEASKTYKNNAIDVLRVQYFNLLDNGTLRRIDEDPKNLFDTQNAFSEKNVKEIKHYSSEQLVTVSGHINGMRATNYTELVGALVSFVKEHELTGIDIDFENYNKWTDKDYKGYKEFISNLGTELKQADKKLAICGPMWTSEESPFKWQYADFVDLPVNYVTPMVYDYQWDYGGGWPICPLSWLKKWGLMMRNIFSDERLVIGIPSYAYSATRGKFNIKNLTLKQVKNQGGYAGAKRDPSSAEMVKYVGNKVYVSNDKHSMNAKRQVLESVGIKQISVWHLGGNAWF</sequence>
<name>A0ABR2WPC1_9FUNG</name>
<evidence type="ECO:0000256" key="1">
    <source>
        <dbReference type="ARBA" id="ARBA00009336"/>
    </source>
</evidence>
<dbReference type="InterPro" id="IPR001223">
    <property type="entry name" value="Glyco_hydro18_cat"/>
</dbReference>
<dbReference type="Pfam" id="PF00704">
    <property type="entry name" value="Glyco_hydro_18"/>
    <property type="match status" value="1"/>
</dbReference>